<protein>
    <recommendedName>
        <fullName evidence="7">Water stress and hypersensitive response domain-containing protein</fullName>
    </recommendedName>
</protein>
<keyword evidence="4 6" id="KW-0472">Membrane</keyword>
<keyword evidence="9" id="KW-1185">Reference proteome</keyword>
<evidence type="ECO:0000313" key="8">
    <source>
        <dbReference type="EMBL" id="KAG2546710.1"/>
    </source>
</evidence>
<evidence type="ECO:0000256" key="5">
    <source>
        <dbReference type="SAM" id="MobiDB-lite"/>
    </source>
</evidence>
<name>A0A8T0NBA8_PANVG</name>
<dbReference type="PANTHER" id="PTHR31234:SF4">
    <property type="entry name" value="EXPRESSED PROTEIN"/>
    <property type="match status" value="1"/>
</dbReference>
<comment type="caution">
    <text evidence="8">The sequence shown here is derived from an EMBL/GenBank/DDBJ whole genome shotgun (WGS) entry which is preliminary data.</text>
</comment>
<sequence length="227" mass="24876">MTKATPRPAGERDPLLPSPASASPPPYLDHHPADSYAVVLVPVRLRRRLRRGDRCLAPCLAALFLLALAGFLLWPADPDVSLARLRLAHVSVTARPAVAVTISAALKVRVRNPDLFALDYSRLDVDIGYRGKQLGRVTSGGGRVRARAVSYVDADLQLDGIRVVEDAIYLLEDLARGSVPFDAVVEVDGHLHLFFLSVPVKGRISCVVHVNPHNQTILHQDCYPEYQ</sequence>
<dbReference type="Gene3D" id="2.60.40.1820">
    <property type="match status" value="1"/>
</dbReference>
<evidence type="ECO:0000256" key="4">
    <source>
        <dbReference type="ARBA" id="ARBA00023136"/>
    </source>
</evidence>
<evidence type="ECO:0000259" key="7">
    <source>
        <dbReference type="SMART" id="SM00769"/>
    </source>
</evidence>
<dbReference type="PANTHER" id="PTHR31234">
    <property type="entry name" value="LATE EMBRYOGENESIS ABUNDANT (LEA) HYDROXYPROLINE-RICH GLYCOPROTEIN FAMILY"/>
    <property type="match status" value="1"/>
</dbReference>
<evidence type="ECO:0000256" key="1">
    <source>
        <dbReference type="ARBA" id="ARBA00004167"/>
    </source>
</evidence>
<dbReference type="InterPro" id="IPR013990">
    <property type="entry name" value="WHy-dom"/>
</dbReference>
<evidence type="ECO:0000313" key="9">
    <source>
        <dbReference type="Proteomes" id="UP000823388"/>
    </source>
</evidence>
<accession>A0A8T0NBA8</accession>
<organism evidence="8 9">
    <name type="scientific">Panicum virgatum</name>
    <name type="common">Blackwell switchgrass</name>
    <dbReference type="NCBI Taxonomy" id="38727"/>
    <lineage>
        <taxon>Eukaryota</taxon>
        <taxon>Viridiplantae</taxon>
        <taxon>Streptophyta</taxon>
        <taxon>Embryophyta</taxon>
        <taxon>Tracheophyta</taxon>
        <taxon>Spermatophyta</taxon>
        <taxon>Magnoliopsida</taxon>
        <taxon>Liliopsida</taxon>
        <taxon>Poales</taxon>
        <taxon>Poaceae</taxon>
        <taxon>PACMAD clade</taxon>
        <taxon>Panicoideae</taxon>
        <taxon>Panicodae</taxon>
        <taxon>Paniceae</taxon>
        <taxon>Panicinae</taxon>
        <taxon>Panicum</taxon>
        <taxon>Panicum sect. Hiantes</taxon>
    </lineage>
</organism>
<dbReference type="OrthoDB" id="1917236at2759"/>
<comment type="subcellular location">
    <subcellularLocation>
        <location evidence="1">Membrane</location>
        <topology evidence="1">Single-pass membrane protein</topology>
    </subcellularLocation>
</comment>
<dbReference type="Pfam" id="PF03168">
    <property type="entry name" value="LEA_2"/>
    <property type="match status" value="1"/>
</dbReference>
<dbReference type="GO" id="GO:0016020">
    <property type="term" value="C:membrane"/>
    <property type="evidence" value="ECO:0007669"/>
    <property type="project" value="UniProtKB-SubCell"/>
</dbReference>
<dbReference type="GO" id="GO:0098542">
    <property type="term" value="P:defense response to other organism"/>
    <property type="evidence" value="ECO:0007669"/>
    <property type="project" value="InterPro"/>
</dbReference>
<keyword evidence="3 6" id="KW-1133">Transmembrane helix</keyword>
<dbReference type="SMART" id="SM00769">
    <property type="entry name" value="WHy"/>
    <property type="match status" value="1"/>
</dbReference>
<proteinExistence type="predicted"/>
<evidence type="ECO:0000256" key="6">
    <source>
        <dbReference type="SAM" id="Phobius"/>
    </source>
</evidence>
<keyword evidence="2 6" id="KW-0812">Transmembrane</keyword>
<reference evidence="8" key="1">
    <citation type="submission" date="2020-05" db="EMBL/GenBank/DDBJ databases">
        <title>WGS assembly of Panicum virgatum.</title>
        <authorList>
            <person name="Lovell J.T."/>
            <person name="Jenkins J."/>
            <person name="Shu S."/>
            <person name="Juenger T.E."/>
            <person name="Schmutz J."/>
        </authorList>
    </citation>
    <scope>NUCLEOTIDE SEQUENCE</scope>
    <source>
        <strain evidence="8">AP13</strain>
    </source>
</reference>
<feature type="domain" description="Water stress and hypersensitive response" evidence="7">
    <location>
        <begin position="87"/>
        <end position="207"/>
    </location>
</feature>
<evidence type="ECO:0000256" key="2">
    <source>
        <dbReference type="ARBA" id="ARBA00022692"/>
    </source>
</evidence>
<feature type="region of interest" description="Disordered" evidence="5">
    <location>
        <begin position="1"/>
        <end position="24"/>
    </location>
</feature>
<dbReference type="InterPro" id="IPR004864">
    <property type="entry name" value="LEA_2"/>
</dbReference>
<feature type="transmembrane region" description="Helical" evidence="6">
    <location>
        <begin position="55"/>
        <end position="74"/>
    </location>
</feature>
<dbReference type="GO" id="GO:0009269">
    <property type="term" value="P:response to desiccation"/>
    <property type="evidence" value="ECO:0007669"/>
    <property type="project" value="InterPro"/>
</dbReference>
<dbReference type="EMBL" id="CM029053">
    <property type="protein sequence ID" value="KAG2546710.1"/>
    <property type="molecule type" value="Genomic_DNA"/>
</dbReference>
<dbReference type="SUPFAM" id="SSF117070">
    <property type="entry name" value="LEA14-like"/>
    <property type="match status" value="1"/>
</dbReference>
<evidence type="ECO:0000256" key="3">
    <source>
        <dbReference type="ARBA" id="ARBA00022989"/>
    </source>
</evidence>
<dbReference type="AlphaFoldDB" id="A0A8T0NBA8"/>
<dbReference type="Proteomes" id="UP000823388">
    <property type="component" value="Chromosome 9K"/>
</dbReference>
<gene>
    <name evidence="8" type="ORF">PVAP13_9KG040571</name>
</gene>
<dbReference type="InterPro" id="IPR044839">
    <property type="entry name" value="NDR1-like"/>
</dbReference>
<dbReference type="FunFam" id="2.60.40.1820:FF:000005">
    <property type="entry name" value="Expressed protein"/>
    <property type="match status" value="1"/>
</dbReference>